<feature type="domain" description="Ferritin-like" evidence="1">
    <location>
        <begin position="14"/>
        <end position="175"/>
    </location>
</feature>
<dbReference type="Pfam" id="PF13794">
    <property type="entry name" value="MiaE_2"/>
    <property type="match status" value="1"/>
</dbReference>
<dbReference type="InterPro" id="IPR059125">
    <property type="entry name" value="Ferritin_actino"/>
</dbReference>
<keyword evidence="3" id="KW-1185">Reference proteome</keyword>
<evidence type="ECO:0000259" key="1">
    <source>
        <dbReference type="Pfam" id="PF13794"/>
    </source>
</evidence>
<dbReference type="InterPro" id="IPR012347">
    <property type="entry name" value="Ferritin-like"/>
</dbReference>
<reference evidence="3" key="1">
    <citation type="journal article" date="2019" name="Int. J. Syst. Evol. Microbiol.">
        <title>The Global Catalogue of Microorganisms (GCM) 10K type strain sequencing project: providing services to taxonomists for standard genome sequencing and annotation.</title>
        <authorList>
            <consortium name="The Broad Institute Genomics Platform"/>
            <consortium name="The Broad Institute Genome Sequencing Center for Infectious Disease"/>
            <person name="Wu L."/>
            <person name="Ma J."/>
        </authorList>
    </citation>
    <scope>NUCLEOTIDE SEQUENCE [LARGE SCALE GENOMIC DNA]</scope>
    <source>
        <strain evidence="3">JCM 17808</strain>
    </source>
</reference>
<dbReference type="RefSeq" id="WP_247425302.1">
    <property type="nucleotide sequence ID" value="NZ_BAABGL010000012.1"/>
</dbReference>
<protein>
    <submittedName>
        <fullName evidence="2">Ferritin-like domain-containing protein</fullName>
    </submittedName>
</protein>
<accession>A0ABP8JIJ6</accession>
<evidence type="ECO:0000313" key="2">
    <source>
        <dbReference type="EMBL" id="GAA4391397.1"/>
    </source>
</evidence>
<evidence type="ECO:0000313" key="3">
    <source>
        <dbReference type="Proteomes" id="UP001500642"/>
    </source>
</evidence>
<gene>
    <name evidence="2" type="ORF">GCM10023167_18730</name>
</gene>
<dbReference type="EMBL" id="BAABGL010000012">
    <property type="protein sequence ID" value="GAA4391397.1"/>
    <property type="molecule type" value="Genomic_DNA"/>
</dbReference>
<sequence>MSAAALPADVRSTTLAILAFGELTSVERAAADAQAAPSIRDRVDLIAVAGVALSHYEALAARVEALGGDIAELMEGVEPSFTALRERTRPRDWYESLMKGYVFDGINRDFYRAALVNLDETSERVATAVLDDTRQADHLRSRLARAIAEQPELSSRLALWGRRLVGEALVRGRHLITAFDLAVDDEAVSAIAQRVMTNHSRRMAALDLVA</sequence>
<comment type="caution">
    <text evidence="2">The sequence shown here is derived from an EMBL/GenBank/DDBJ whole genome shotgun (WGS) entry which is preliminary data.</text>
</comment>
<dbReference type="Proteomes" id="UP001500642">
    <property type="component" value="Unassembled WGS sequence"/>
</dbReference>
<name>A0ABP8JIJ6_9MICO</name>
<dbReference type="Gene3D" id="1.20.1260.10">
    <property type="match status" value="1"/>
</dbReference>
<organism evidence="2 3">
    <name type="scientific">Brevibacterium pityocampae</name>
    <dbReference type="NCBI Taxonomy" id="506594"/>
    <lineage>
        <taxon>Bacteria</taxon>
        <taxon>Bacillati</taxon>
        <taxon>Actinomycetota</taxon>
        <taxon>Actinomycetes</taxon>
        <taxon>Micrococcales</taxon>
        <taxon>Brevibacteriaceae</taxon>
        <taxon>Brevibacterium</taxon>
    </lineage>
</organism>
<proteinExistence type="predicted"/>